<feature type="compositionally biased region" description="Basic and acidic residues" evidence="1">
    <location>
        <begin position="619"/>
        <end position="652"/>
    </location>
</feature>
<feature type="compositionally biased region" description="Basic and acidic residues" evidence="1">
    <location>
        <begin position="94"/>
        <end position="106"/>
    </location>
</feature>
<comment type="caution">
    <text evidence="2">The sequence shown here is derived from an EMBL/GenBank/DDBJ whole genome shotgun (WGS) entry which is preliminary data.</text>
</comment>
<keyword evidence="3" id="KW-1185">Reference proteome</keyword>
<feature type="region of interest" description="Disordered" evidence="1">
    <location>
        <begin position="339"/>
        <end position="373"/>
    </location>
</feature>
<feature type="region of interest" description="Disordered" evidence="1">
    <location>
        <begin position="542"/>
        <end position="592"/>
    </location>
</feature>
<dbReference type="Proteomes" id="UP001642501">
    <property type="component" value="Unassembled WGS sequence"/>
</dbReference>
<evidence type="ECO:0000313" key="3">
    <source>
        <dbReference type="Proteomes" id="UP001642501"/>
    </source>
</evidence>
<dbReference type="PANTHER" id="PTHR40130">
    <property type="entry name" value="EXPRESSED PROTEIN"/>
    <property type="match status" value="1"/>
</dbReference>
<reference evidence="2 3" key="1">
    <citation type="submission" date="2024-01" db="EMBL/GenBank/DDBJ databases">
        <authorList>
            <person name="Allen C."/>
            <person name="Tagirdzhanova G."/>
        </authorList>
    </citation>
    <scope>NUCLEOTIDE SEQUENCE [LARGE SCALE GENOMIC DNA]</scope>
    <source>
        <strain evidence="2 3">CBS 573.63</strain>
    </source>
</reference>
<evidence type="ECO:0000313" key="2">
    <source>
        <dbReference type="EMBL" id="CAK7272808.1"/>
    </source>
</evidence>
<feature type="compositionally biased region" description="Low complexity" evidence="1">
    <location>
        <begin position="364"/>
        <end position="373"/>
    </location>
</feature>
<dbReference type="EMBL" id="CAWUOM010000116">
    <property type="protein sequence ID" value="CAK7272808.1"/>
    <property type="molecule type" value="Genomic_DNA"/>
</dbReference>
<feature type="compositionally biased region" description="Low complexity" evidence="1">
    <location>
        <begin position="107"/>
        <end position="118"/>
    </location>
</feature>
<name>A0ABP0DWX9_9PEZI</name>
<feature type="compositionally biased region" description="Polar residues" evidence="1">
    <location>
        <begin position="234"/>
        <end position="246"/>
    </location>
</feature>
<dbReference type="Gene3D" id="1.20.58.80">
    <property type="entry name" value="Phosphotransferase system, lactose/cellobiose-type IIA subunit"/>
    <property type="match status" value="1"/>
</dbReference>
<feature type="compositionally biased region" description="Basic residues" evidence="1">
    <location>
        <begin position="353"/>
        <end position="363"/>
    </location>
</feature>
<accession>A0ABP0DWX9</accession>
<gene>
    <name evidence="2" type="ORF">SEPCBS57363_005333</name>
</gene>
<feature type="region of interest" description="Disordered" evidence="1">
    <location>
        <begin position="221"/>
        <end position="286"/>
    </location>
</feature>
<evidence type="ECO:0000256" key="1">
    <source>
        <dbReference type="SAM" id="MobiDB-lite"/>
    </source>
</evidence>
<proteinExistence type="predicted"/>
<organism evidence="2 3">
    <name type="scientific">Sporothrix epigloea</name>
    <dbReference type="NCBI Taxonomy" id="1892477"/>
    <lineage>
        <taxon>Eukaryota</taxon>
        <taxon>Fungi</taxon>
        <taxon>Dikarya</taxon>
        <taxon>Ascomycota</taxon>
        <taxon>Pezizomycotina</taxon>
        <taxon>Sordariomycetes</taxon>
        <taxon>Sordariomycetidae</taxon>
        <taxon>Ophiostomatales</taxon>
        <taxon>Ophiostomataceae</taxon>
        <taxon>Sporothrix</taxon>
    </lineage>
</organism>
<feature type="compositionally biased region" description="Polar residues" evidence="1">
    <location>
        <begin position="258"/>
        <end position="269"/>
    </location>
</feature>
<sequence length="659" mass="69542">MEASPLIKAHDHAREASIATRTSNTVVAVNEHALAAGEFATAAHKTSSAEALRTLRLLEKHHQRLSQLLRYTLEHPLADVSGVDHAQTLASDSISEKDDTNNDGDAKTATNNGAGAAKSTTSISGVVSRGEFAKRTSDSQGEGYAVGDGAAEGASGRASHQTASAAAESMSATAKAHKAGVAAMASLQSGAGRRYPPARELSSSIANNLASARGIRGSSAAARLHHRGQPAAPSISNDQAPGSLETSPGRKEGGGSRAQMQSVLQQQAKPSWVPPTPQPSQIPTHMFLGTETDDGEAKPKSDEGFSRFYNRFGSIINRLSAPLAFAGLPLITEEPPISQTGDAAVATEPSRNIKQRQPVHHRSASQLSASAAADPDLSQIYSRAALRAVGREPGNGNDSFYVVPKTGHTASYANILSFDQKEKRRQVAASIHGGHVVGDTRDGGMGMDRIPELADDPDDDFVDANEHPSFAAAGGPSRVGRDENQMHQLSGKSGTASDHLVEELYTENQGLKGMLDKLSRRLHTFEASAQQSHMALQESMRFMRPGSPTNSSGGAGGTRSSTSSLTPAAAATASLKANTGAGSQHADSDDIATDAHSRALLRKTKDLEEELARALQRLDASERERTHQEKTLQKYREKWEKLRAGAKARRDANAGPSET</sequence>
<protein>
    <submittedName>
        <fullName evidence="2">Uncharacterized protein</fullName>
    </submittedName>
</protein>
<dbReference type="PANTHER" id="PTHR40130:SF1">
    <property type="entry name" value="SPINDLE POLE BODY-ASSOCIATED PROTEIN CUT12 DOMAIN-CONTAINING PROTEIN"/>
    <property type="match status" value="1"/>
</dbReference>
<feature type="compositionally biased region" description="Low complexity" evidence="1">
    <location>
        <begin position="558"/>
        <end position="581"/>
    </location>
</feature>
<feature type="region of interest" description="Disordered" evidence="1">
    <location>
        <begin position="616"/>
        <end position="659"/>
    </location>
</feature>
<feature type="region of interest" description="Disordered" evidence="1">
    <location>
        <begin position="93"/>
        <end position="171"/>
    </location>
</feature>